<keyword evidence="1" id="KW-0614">Plasmid</keyword>
<protein>
    <recommendedName>
        <fullName evidence="3">Helicase/UvrB N-terminal domain-containing protein</fullName>
    </recommendedName>
</protein>
<keyword evidence="2" id="KW-1185">Reference proteome</keyword>
<accession>A0ABM7VNA5</accession>
<sequence length="1241" mass="144139">MEHSKSTYPNPLKTILKDKITKGFNKGIDQINLQTGGGKTFTTCEVIAEEVILSDEHDIERVLFTTLQYKNLPDDLMLELLEKKGVEDAWQHVLLLESNRKWAERVFGEGRLLADQDYLNAVISCFRDRETEFKEIFDNLNSAALEYLEDRKNKRKGQESEKNFTSALSRMKQAVFEEVTKKLTDCQEQIGVKDLTRKQTLGLFFKEAKAWRSDVDRDLVNEFIPYRWLGELFPEMRCWEAKVIFLTFDKLYYANKINSHLFDSLPLIPGLSDPQNYLLIIDEFDLFKKKIEDVYLNSTLNQPLGLYSSVKKLILLTDEPQSDVSIYLNNFCDKYKIDRPSSEKLEKKREGFSTKVKNLSGLIDIYRHLEDRTESASIQNTTFSTDRTKLFLPKYSYGERVRKAENRNEIITNKIEYEQVDDVSLNFLTRQLQRLLTEFVSTYVNLSLQLSKQISARMYQEHNDQTHDVQLLVTDETIFKAILYHYGIAPGDPLYVGMMELRFIFTVLRGNKILDVQEPFLDLIAVKTEGSTSIDQCDIHLFRLMRAEYLMASFSDRYQIIGLSATALLEGLGTNFNHELLEKICSRFDSLNAKECKSIQKVHDDYQQKSFEKRDIKTGIIKCPKKPKVDDLKVLLPSYATAPAKIAKLSTFAGKFEGKSYQLRRLIKLAMAYKEMITRPRLVTGLFFAPNLFSESTDADYQRKELKELFTMVYRDVFDVDHKVAKEKVNEAIKFISTDKFEEGMKAFDDSLKDIQPDDFGKFRDHRIIITSYGTMGAGVNPQVSRRDWMEVVQVDPDHPNKSEKVDVQFIYCEQKSFITPVLSGNKAVELKDKLSAIYTITDMVDFGMISHFGGIKAMQSFISSPRYPKHPIIVNEVKKGSSYYVDAVNYWVIQALGRGSRSNWKPIDSMYMVDDETAEFIALHELSDKNYYTAEFQLLHQYCVEHSGEKTIERVSPEQSHILKMVNKSIESANYMQRTFGKYRRTPFEGHEIDKWNLTKEFILKHPTVNKSDLPDGKDYMHLQDLYLYPIKGKLNGYGYSKEADFKNVEITFNKEDFSDYSVLNEQAMNLDKIHKIGGKLLEFWKEKGFADTVAKKHYMLHPPAFTNLYKGYQGEVIGKWFFENYLFKDKKLVGLGPDHYERFDFVLEGTGLYFDFKNWSNDTQYNSEEWFFKKLEKVGGHTAVICNIFSLPKADLPFIIENKGYPNRKLIFVPYLYHFDEEGEVLPLQLSTLKSQLSC</sequence>
<dbReference type="Proteomes" id="UP001354989">
    <property type="component" value="Plasmid pPP11"/>
</dbReference>
<evidence type="ECO:0000313" key="2">
    <source>
        <dbReference type="Proteomes" id="UP001354989"/>
    </source>
</evidence>
<evidence type="ECO:0008006" key="3">
    <source>
        <dbReference type="Google" id="ProtNLM"/>
    </source>
</evidence>
<organism evidence="1 2">
    <name type="scientific">Persicobacter psychrovividus</name>
    <dbReference type="NCBI Taxonomy" id="387638"/>
    <lineage>
        <taxon>Bacteria</taxon>
        <taxon>Pseudomonadati</taxon>
        <taxon>Bacteroidota</taxon>
        <taxon>Cytophagia</taxon>
        <taxon>Cytophagales</taxon>
        <taxon>Persicobacteraceae</taxon>
        <taxon>Persicobacter</taxon>
    </lineage>
</organism>
<evidence type="ECO:0000313" key="1">
    <source>
        <dbReference type="EMBL" id="BDD02494.1"/>
    </source>
</evidence>
<reference evidence="1 2" key="1">
    <citation type="submission" date="2021-12" db="EMBL/GenBank/DDBJ databases">
        <title>Genome sequencing of bacteria with rrn-lacking chromosome and rrn-plasmid.</title>
        <authorList>
            <person name="Anda M."/>
            <person name="Iwasaki W."/>
        </authorList>
    </citation>
    <scope>NUCLEOTIDE SEQUENCE [LARGE SCALE GENOMIC DNA]</scope>
    <source>
        <strain evidence="1 2">NBRC 101262</strain>
        <plasmid evidence="1 2">pPP11</plasmid>
    </source>
</reference>
<dbReference type="RefSeq" id="WP_338399657.1">
    <property type="nucleotide sequence ID" value="NZ_AP025303.1"/>
</dbReference>
<gene>
    <name evidence="1" type="ORF">PEPS_47740</name>
</gene>
<name>A0ABM7VNA5_9BACT</name>
<dbReference type="EMBL" id="AP025303">
    <property type="protein sequence ID" value="BDD02494.1"/>
    <property type="molecule type" value="Genomic_DNA"/>
</dbReference>
<proteinExistence type="predicted"/>
<geneLocation type="plasmid" evidence="1 2">
    <name>pPP11</name>
</geneLocation>